<accession>A0A2G2XNL4</accession>
<dbReference type="PANTHER" id="PTHR45821">
    <property type="entry name" value="SNF2 DOMAIN-CONTAINING PROTEIN CLASSY 2-RELATED"/>
    <property type="match status" value="1"/>
</dbReference>
<evidence type="ECO:0000256" key="4">
    <source>
        <dbReference type="ARBA" id="ARBA00022806"/>
    </source>
</evidence>
<dbReference type="Proteomes" id="UP000224567">
    <property type="component" value="Unassembled WGS sequence"/>
</dbReference>
<dbReference type="InterPro" id="IPR027417">
    <property type="entry name" value="P-loop_NTPase"/>
</dbReference>
<keyword evidence="6" id="KW-0539">Nucleus</keyword>
<keyword evidence="4" id="KW-0347">Helicase</keyword>
<dbReference type="Gene3D" id="3.40.50.300">
    <property type="entry name" value="P-loop containing nucleotide triphosphate hydrolases"/>
    <property type="match status" value="1"/>
</dbReference>
<dbReference type="PROSITE" id="PS51194">
    <property type="entry name" value="HELICASE_CTER"/>
    <property type="match status" value="1"/>
</dbReference>
<feature type="region of interest" description="Disordered" evidence="7">
    <location>
        <begin position="37"/>
        <end position="58"/>
    </location>
</feature>
<reference evidence="11" key="2">
    <citation type="journal article" date="2017" name="J. Anim. Genet.">
        <title>Multiple reference genome sequences of hot pepper reveal the massive evolution of plant disease resistance genes by retroduplication.</title>
        <authorList>
            <person name="Kim S."/>
            <person name="Park J."/>
            <person name="Yeom S.-I."/>
            <person name="Kim Y.-M."/>
            <person name="Seo E."/>
            <person name="Kim K.-T."/>
            <person name="Kim M.-S."/>
            <person name="Lee J.M."/>
            <person name="Cheong K."/>
            <person name="Shin H.-S."/>
            <person name="Kim S.-B."/>
            <person name="Han K."/>
            <person name="Lee J."/>
            <person name="Park M."/>
            <person name="Lee H.-A."/>
            <person name="Lee H.-Y."/>
            <person name="Lee Y."/>
            <person name="Oh S."/>
            <person name="Lee J.H."/>
            <person name="Choi E."/>
            <person name="Choi E."/>
            <person name="Lee S.E."/>
            <person name="Jeon J."/>
            <person name="Kim H."/>
            <person name="Choi G."/>
            <person name="Song H."/>
            <person name="Lee J."/>
            <person name="Lee S.-C."/>
            <person name="Kwon J.-K."/>
            <person name="Lee H.-Y."/>
            <person name="Koo N."/>
            <person name="Hong Y."/>
            <person name="Kim R.W."/>
            <person name="Kang W.-H."/>
            <person name="Huh J.H."/>
            <person name="Kang B.-C."/>
            <person name="Yang T.-J."/>
            <person name="Lee Y.-H."/>
            <person name="Bennetzen J.L."/>
            <person name="Choi D."/>
        </authorList>
    </citation>
    <scope>NUCLEOTIDE SEQUENCE [LARGE SCALE GENOMIC DNA]</scope>
    <source>
        <strain evidence="11">cv. PBC81</strain>
    </source>
</reference>
<comment type="caution">
    <text evidence="10">The sequence shown here is derived from an EMBL/GenBank/DDBJ whole genome shotgun (WGS) entry which is preliminary data.</text>
</comment>
<reference evidence="10 11" key="1">
    <citation type="journal article" date="2017" name="Genome Biol.">
        <title>New reference genome sequences of hot pepper reveal the massive evolution of plant disease-resistance genes by retroduplication.</title>
        <authorList>
            <person name="Kim S."/>
            <person name="Park J."/>
            <person name="Yeom S.I."/>
            <person name="Kim Y.M."/>
            <person name="Seo E."/>
            <person name="Kim K.T."/>
            <person name="Kim M.S."/>
            <person name="Lee J.M."/>
            <person name="Cheong K."/>
            <person name="Shin H.S."/>
            <person name="Kim S.B."/>
            <person name="Han K."/>
            <person name="Lee J."/>
            <person name="Park M."/>
            <person name="Lee H.A."/>
            <person name="Lee H.Y."/>
            <person name="Lee Y."/>
            <person name="Oh S."/>
            <person name="Lee J.H."/>
            <person name="Choi E."/>
            <person name="Choi E."/>
            <person name="Lee S.E."/>
            <person name="Jeon J."/>
            <person name="Kim H."/>
            <person name="Choi G."/>
            <person name="Song H."/>
            <person name="Lee J."/>
            <person name="Lee S.C."/>
            <person name="Kwon J.K."/>
            <person name="Lee H.Y."/>
            <person name="Koo N."/>
            <person name="Hong Y."/>
            <person name="Kim R.W."/>
            <person name="Kang W.H."/>
            <person name="Huh J.H."/>
            <person name="Kang B.C."/>
            <person name="Yang T.J."/>
            <person name="Lee Y.H."/>
            <person name="Bennetzen J.L."/>
            <person name="Choi D."/>
        </authorList>
    </citation>
    <scope>NUCLEOTIDE SEQUENCE [LARGE SCALE GENOMIC DNA]</scope>
    <source>
        <strain evidence="11">cv. PBC81</strain>
    </source>
</reference>
<evidence type="ECO:0000313" key="10">
    <source>
        <dbReference type="EMBL" id="PHT59084.1"/>
    </source>
</evidence>
<dbReference type="InterPro" id="IPR038718">
    <property type="entry name" value="SNF2-like_sf"/>
</dbReference>
<evidence type="ECO:0000256" key="5">
    <source>
        <dbReference type="ARBA" id="ARBA00022840"/>
    </source>
</evidence>
<dbReference type="InterPro" id="IPR049730">
    <property type="entry name" value="SNF2/RAD54-like_C"/>
</dbReference>
<name>A0A2G2XNL4_CAPBA</name>
<dbReference type="GO" id="GO:0005524">
    <property type="term" value="F:ATP binding"/>
    <property type="evidence" value="ECO:0007669"/>
    <property type="project" value="UniProtKB-KW"/>
</dbReference>
<dbReference type="InterPro" id="IPR044567">
    <property type="entry name" value="CLSY/DRD1"/>
</dbReference>
<sequence>MMDLATDGWRGNYANPMAKRLQPYSPRDLFPKGIKKMKFDESKNQSSPTAATSWREECDHENAKVSSRVFNRSDPFTIPNLREVLDSGKFGSVTREIEDLIARRMKLVDSYYASDHSLPYKVLELERESEGTFKGNQPSLDVIDLDDGQEAENIASGPMIPSACFGPSAGLLVIIDSDDEDTQKEIISPSQGMYSQKNPISPFQALPLKNAVLDFQIKDFMGRDYAETQTSIEAVSLVGETRIEKDKGVYLGVEDDDEIDDGVEQPDEGLTEIWNEMSFALEFSKDVAAEPSPGEHTEDDECDHSFILKDDIGYVCRICGVIKRSIETIIEFQYSKAARSTRTYHYEGRSVKDIGPSELLPDGFISSDDIGMTEICVHPRHRKQMKSHQVEGFNFLVSNLLKDKGGCIMAHAPGSGKTFMIISFLQSFMANNDRARPLVVLPRGILATWKKEFLRWQVDEIPLYDFYSVKADNRAQQLEVLKQWSQERSVLFLGYKQFSTIVCDNVGSATAAACQEILLKCPSILILDEGHTPRNQDTDVLTSLEKVQTRLKVVLSGTLYQNHVKEVFNILNLVRPKFLKLETSRNIKRTILSKVASSNRRNLLKKSNDNDFYELVEHTLLKDDNFSRKSAVILGLREMTEKVLHYYKGDFLDELPGLVDYTVLLKLHPKQRSEIAELKKLGRKFKISAEGSALYVHPQLKSLSRNYSVKDRVDEGKIDQLLENLECREGVKAKFYLNLLQLCESKGEKMLVFSQYLLPLKFLERLTISTKGYTLGKEIFMITGDSDSDSREFSMERFNTSEDARVFFGSIKACGEGISLVGASRIIILDVHLNPSVTRQAIGRAFRPGQERKVYTYRLVASESPEEEDHATCFKKESIAKLWFEWSENYAQPDFEMETVNINNCEDLFLESSRLNEDVVALYKR</sequence>
<feature type="non-terminal residue" evidence="10">
    <location>
        <position position="925"/>
    </location>
</feature>
<comment type="subcellular location">
    <subcellularLocation>
        <location evidence="1">Nucleus</location>
    </subcellularLocation>
</comment>
<keyword evidence="3" id="KW-0378">Hydrolase</keyword>
<dbReference type="Pfam" id="PF00176">
    <property type="entry name" value="SNF2-rel_dom"/>
    <property type="match status" value="1"/>
</dbReference>
<evidence type="ECO:0000259" key="9">
    <source>
        <dbReference type="PROSITE" id="PS51194"/>
    </source>
</evidence>
<dbReference type="GO" id="GO:0004386">
    <property type="term" value="F:helicase activity"/>
    <property type="evidence" value="ECO:0007669"/>
    <property type="project" value="UniProtKB-KW"/>
</dbReference>
<evidence type="ECO:0008006" key="12">
    <source>
        <dbReference type="Google" id="ProtNLM"/>
    </source>
</evidence>
<organism evidence="10 11">
    <name type="scientific">Capsicum baccatum</name>
    <name type="common">Peruvian pepper</name>
    <dbReference type="NCBI Taxonomy" id="33114"/>
    <lineage>
        <taxon>Eukaryota</taxon>
        <taxon>Viridiplantae</taxon>
        <taxon>Streptophyta</taxon>
        <taxon>Embryophyta</taxon>
        <taxon>Tracheophyta</taxon>
        <taxon>Spermatophyta</taxon>
        <taxon>Magnoliopsida</taxon>
        <taxon>eudicotyledons</taxon>
        <taxon>Gunneridae</taxon>
        <taxon>Pentapetalae</taxon>
        <taxon>asterids</taxon>
        <taxon>lamiids</taxon>
        <taxon>Solanales</taxon>
        <taxon>Solanaceae</taxon>
        <taxon>Solanoideae</taxon>
        <taxon>Capsiceae</taxon>
        <taxon>Capsicum</taxon>
    </lineage>
</organism>
<dbReference type="InterPro" id="IPR000330">
    <property type="entry name" value="SNF2_N"/>
</dbReference>
<keyword evidence="2" id="KW-0547">Nucleotide-binding</keyword>
<keyword evidence="5" id="KW-0067">ATP-binding</keyword>
<gene>
    <name evidence="10" type="ORF">CQW23_01447</name>
</gene>
<dbReference type="GO" id="GO:0016787">
    <property type="term" value="F:hydrolase activity"/>
    <property type="evidence" value="ECO:0007669"/>
    <property type="project" value="UniProtKB-KW"/>
</dbReference>
<dbReference type="SUPFAM" id="SSF52540">
    <property type="entry name" value="P-loop containing nucleoside triphosphate hydrolases"/>
    <property type="match status" value="2"/>
</dbReference>
<dbReference type="PANTHER" id="PTHR45821:SF1">
    <property type="entry name" value="ATP-DEPENDENT HELICASE FAMILY PROTEIN-RELATED"/>
    <property type="match status" value="1"/>
</dbReference>
<evidence type="ECO:0000256" key="6">
    <source>
        <dbReference type="ARBA" id="ARBA00023242"/>
    </source>
</evidence>
<dbReference type="PROSITE" id="PS51192">
    <property type="entry name" value="HELICASE_ATP_BIND_1"/>
    <property type="match status" value="1"/>
</dbReference>
<dbReference type="InterPro" id="IPR014001">
    <property type="entry name" value="Helicase_ATP-bd"/>
</dbReference>
<evidence type="ECO:0000256" key="3">
    <source>
        <dbReference type="ARBA" id="ARBA00022801"/>
    </source>
</evidence>
<evidence type="ECO:0000259" key="8">
    <source>
        <dbReference type="PROSITE" id="PS51192"/>
    </source>
</evidence>
<dbReference type="OrthoDB" id="9900844at2759"/>
<dbReference type="SMART" id="SM00487">
    <property type="entry name" value="DEXDc"/>
    <property type="match status" value="1"/>
</dbReference>
<dbReference type="STRING" id="33114.A0A2G2XNL4"/>
<dbReference type="InterPro" id="IPR001650">
    <property type="entry name" value="Helicase_C-like"/>
</dbReference>
<dbReference type="Pfam" id="PF00271">
    <property type="entry name" value="Helicase_C"/>
    <property type="match status" value="1"/>
</dbReference>
<dbReference type="SMART" id="SM00490">
    <property type="entry name" value="HELICc"/>
    <property type="match status" value="1"/>
</dbReference>
<evidence type="ECO:0000256" key="7">
    <source>
        <dbReference type="SAM" id="MobiDB-lite"/>
    </source>
</evidence>
<evidence type="ECO:0000313" key="11">
    <source>
        <dbReference type="Proteomes" id="UP000224567"/>
    </source>
</evidence>
<evidence type="ECO:0000256" key="2">
    <source>
        <dbReference type="ARBA" id="ARBA00022741"/>
    </source>
</evidence>
<keyword evidence="11" id="KW-1185">Reference proteome</keyword>
<dbReference type="Gene3D" id="3.40.50.10810">
    <property type="entry name" value="Tandem AAA-ATPase domain"/>
    <property type="match status" value="1"/>
</dbReference>
<dbReference type="GO" id="GO:0080188">
    <property type="term" value="P:gene silencing by siRNA-directed DNA methylation"/>
    <property type="evidence" value="ECO:0007669"/>
    <property type="project" value="InterPro"/>
</dbReference>
<evidence type="ECO:0000256" key="1">
    <source>
        <dbReference type="ARBA" id="ARBA00004123"/>
    </source>
</evidence>
<proteinExistence type="predicted"/>
<protein>
    <recommendedName>
        <fullName evidence="12">Protein CHROMATIN REMODELING 35</fullName>
    </recommendedName>
</protein>
<dbReference type="EMBL" id="MLFT02000001">
    <property type="protein sequence ID" value="PHT59084.1"/>
    <property type="molecule type" value="Genomic_DNA"/>
</dbReference>
<dbReference type="CDD" id="cd18793">
    <property type="entry name" value="SF2_C_SNF"/>
    <property type="match status" value="1"/>
</dbReference>
<dbReference type="GO" id="GO:0005634">
    <property type="term" value="C:nucleus"/>
    <property type="evidence" value="ECO:0007669"/>
    <property type="project" value="UniProtKB-SubCell"/>
</dbReference>
<dbReference type="AlphaFoldDB" id="A0A2G2XNL4"/>
<feature type="domain" description="Helicase ATP-binding" evidence="8">
    <location>
        <begin position="398"/>
        <end position="577"/>
    </location>
</feature>
<feature type="domain" description="Helicase C-terminal" evidence="9">
    <location>
        <begin position="717"/>
        <end position="903"/>
    </location>
</feature>